<dbReference type="EMBL" id="CP042806">
    <property type="protein sequence ID" value="QEE27195.1"/>
    <property type="molecule type" value="Genomic_DNA"/>
</dbReference>
<reference evidence="3 4" key="1">
    <citation type="submission" date="2019-08" db="EMBL/GenBank/DDBJ databases">
        <title>Complete genome sequence of Terriglobus albidus strain ORNL.</title>
        <authorList>
            <person name="Podar M."/>
        </authorList>
    </citation>
    <scope>NUCLEOTIDE SEQUENCE [LARGE SCALE GENOMIC DNA]</scope>
    <source>
        <strain evidence="3 4">ORNL</strain>
    </source>
</reference>
<evidence type="ECO:0000313" key="4">
    <source>
        <dbReference type="Proteomes" id="UP000321820"/>
    </source>
</evidence>
<dbReference type="Proteomes" id="UP000321820">
    <property type="component" value="Chromosome"/>
</dbReference>
<keyword evidence="2" id="KW-0472">Membrane</keyword>
<dbReference type="KEGG" id="talb:FTW19_03710"/>
<organism evidence="3 4">
    <name type="scientific">Terriglobus albidus</name>
    <dbReference type="NCBI Taxonomy" id="1592106"/>
    <lineage>
        <taxon>Bacteria</taxon>
        <taxon>Pseudomonadati</taxon>
        <taxon>Acidobacteriota</taxon>
        <taxon>Terriglobia</taxon>
        <taxon>Terriglobales</taxon>
        <taxon>Acidobacteriaceae</taxon>
        <taxon>Terriglobus</taxon>
    </lineage>
</organism>
<dbReference type="RefSeq" id="WP_147646388.1">
    <property type="nucleotide sequence ID" value="NZ_CP042806.1"/>
</dbReference>
<feature type="transmembrane region" description="Helical" evidence="2">
    <location>
        <begin position="106"/>
        <end position="125"/>
    </location>
</feature>
<keyword evidence="2" id="KW-1133">Transmembrane helix</keyword>
<proteinExistence type="predicted"/>
<dbReference type="AlphaFoldDB" id="A0A5B9E7Q4"/>
<accession>A0A5B9E7Q4</accession>
<keyword evidence="4" id="KW-1185">Reference proteome</keyword>
<keyword evidence="2" id="KW-0812">Transmembrane</keyword>
<evidence type="ECO:0000313" key="3">
    <source>
        <dbReference type="EMBL" id="QEE27195.1"/>
    </source>
</evidence>
<protein>
    <submittedName>
        <fullName evidence="3">Uncharacterized protein</fullName>
    </submittedName>
</protein>
<evidence type="ECO:0000256" key="1">
    <source>
        <dbReference type="SAM" id="MobiDB-lite"/>
    </source>
</evidence>
<feature type="region of interest" description="Disordered" evidence="1">
    <location>
        <begin position="24"/>
        <end position="47"/>
    </location>
</feature>
<sequence>MDKVRLGKVLGAGVRHAARTAIEASKAAAAPDPNPAPRQTARQHMDVRRAAQGASRGFFGSVKHAGRAVWLQVMGTLFAFFALYFVQATITHFASYREGGAHRQQWYMSAAIALLFAWFAVSSFVRAARKPR</sequence>
<feature type="transmembrane region" description="Helical" evidence="2">
    <location>
        <begin position="68"/>
        <end position="86"/>
    </location>
</feature>
<gene>
    <name evidence="3" type="ORF">FTW19_03710</name>
</gene>
<dbReference type="OrthoDB" id="122357at2"/>
<name>A0A5B9E7Q4_9BACT</name>
<evidence type="ECO:0000256" key="2">
    <source>
        <dbReference type="SAM" id="Phobius"/>
    </source>
</evidence>